<keyword evidence="1" id="KW-0808">Transferase</keyword>
<dbReference type="SUPFAM" id="SSF52794">
    <property type="entry name" value="PTS system IIB component-like"/>
    <property type="match status" value="1"/>
</dbReference>
<keyword evidence="4" id="KW-1185">Reference proteome</keyword>
<dbReference type="KEGG" id="plen:EIM92_02480"/>
<keyword evidence="3" id="KW-0762">Sugar transport</keyword>
<evidence type="ECO:0000313" key="3">
    <source>
        <dbReference type="EMBL" id="AZK45205.1"/>
    </source>
</evidence>
<evidence type="ECO:0000259" key="2">
    <source>
        <dbReference type="PROSITE" id="PS51099"/>
    </source>
</evidence>
<evidence type="ECO:0000313" key="4">
    <source>
        <dbReference type="Proteomes" id="UP000273145"/>
    </source>
</evidence>
<accession>A0A3S8RQA3</accession>
<name>A0A3S8RQA3_9BACL</name>
<dbReference type="InterPro" id="IPR003501">
    <property type="entry name" value="PTS_EIIB_2/3"/>
</dbReference>
<feature type="domain" description="PTS EIIB type-2" evidence="2">
    <location>
        <begin position="12"/>
        <end position="103"/>
    </location>
</feature>
<dbReference type="GO" id="GO:0008982">
    <property type="term" value="F:protein-N(PI)-phosphohistidine-sugar phosphotransferase activity"/>
    <property type="evidence" value="ECO:0007669"/>
    <property type="project" value="InterPro"/>
</dbReference>
<gene>
    <name evidence="3" type="ORF">EIM92_02480</name>
</gene>
<evidence type="ECO:0000256" key="1">
    <source>
        <dbReference type="ARBA" id="ARBA00022679"/>
    </source>
</evidence>
<keyword evidence="3" id="KW-0813">Transport</keyword>
<organism evidence="3 4">
    <name type="scientific">Paenibacillus lentus</name>
    <dbReference type="NCBI Taxonomy" id="1338368"/>
    <lineage>
        <taxon>Bacteria</taxon>
        <taxon>Bacillati</taxon>
        <taxon>Bacillota</taxon>
        <taxon>Bacilli</taxon>
        <taxon>Bacillales</taxon>
        <taxon>Paenibacillaceae</taxon>
        <taxon>Paenibacillus</taxon>
    </lineage>
</organism>
<dbReference type="InterPro" id="IPR013011">
    <property type="entry name" value="PTS_EIIB_2"/>
</dbReference>
<dbReference type="CDD" id="cd05563">
    <property type="entry name" value="PTS_IIB_ascorbate"/>
    <property type="match status" value="1"/>
</dbReference>
<proteinExistence type="predicted"/>
<dbReference type="Gene3D" id="3.40.50.2300">
    <property type="match status" value="1"/>
</dbReference>
<dbReference type="Proteomes" id="UP000273145">
    <property type="component" value="Chromosome"/>
</dbReference>
<dbReference type="GO" id="GO:0009401">
    <property type="term" value="P:phosphoenolpyruvate-dependent sugar phosphotransferase system"/>
    <property type="evidence" value="ECO:0007669"/>
    <property type="project" value="InterPro"/>
</dbReference>
<protein>
    <submittedName>
        <fullName evidence="3">PTS sugar transporter subunit IIB</fullName>
    </submittedName>
</protein>
<dbReference type="AlphaFoldDB" id="A0A3S8RQA3"/>
<dbReference type="EMBL" id="CP034248">
    <property type="protein sequence ID" value="AZK45205.1"/>
    <property type="molecule type" value="Genomic_DNA"/>
</dbReference>
<dbReference type="Pfam" id="PF02302">
    <property type="entry name" value="PTS_IIB"/>
    <property type="match status" value="1"/>
</dbReference>
<sequence>MAKTAREGGLMKKIIVACNSGLGTSLMIRLNVEALLKDWGLKAWVEHTDISSVDTFDADLIIGSNYVMESLQLAQDVEVIGLDDITDRQYLKSRLLDSETFKQWLDM</sequence>
<dbReference type="InterPro" id="IPR036095">
    <property type="entry name" value="PTS_EIIB-like_sf"/>
</dbReference>
<dbReference type="OrthoDB" id="6603449at2"/>
<reference evidence="3 4" key="1">
    <citation type="submission" date="2018-11" db="EMBL/GenBank/DDBJ databases">
        <title>Genome sequencing of Paenibacillus lentus DSM25539(T).</title>
        <authorList>
            <person name="Kook J.-K."/>
            <person name="Park S.-N."/>
            <person name="Lim Y.K."/>
        </authorList>
    </citation>
    <scope>NUCLEOTIDE SEQUENCE [LARGE SCALE GENOMIC DNA]</scope>
    <source>
        <strain evidence="3 4">DSM 25539</strain>
    </source>
</reference>
<dbReference type="PROSITE" id="PS51099">
    <property type="entry name" value="PTS_EIIB_TYPE_2"/>
    <property type="match status" value="1"/>
</dbReference>